<protein>
    <submittedName>
        <fullName evidence="1">Uncharacterized protein</fullName>
    </submittedName>
</protein>
<proteinExistence type="predicted"/>
<reference evidence="1 2" key="2">
    <citation type="journal article" date="2022" name="Mol. Ecol. Resour.">
        <title>The genomes of chicory, endive, great burdock and yacon provide insights into Asteraceae paleo-polyploidization history and plant inulin production.</title>
        <authorList>
            <person name="Fan W."/>
            <person name="Wang S."/>
            <person name="Wang H."/>
            <person name="Wang A."/>
            <person name="Jiang F."/>
            <person name="Liu H."/>
            <person name="Zhao H."/>
            <person name="Xu D."/>
            <person name="Zhang Y."/>
        </authorList>
    </citation>
    <scope>NUCLEOTIDE SEQUENCE [LARGE SCALE GENOMIC DNA]</scope>
    <source>
        <strain evidence="2">cv. Punajuju</strain>
        <tissue evidence="1">Leaves</tissue>
    </source>
</reference>
<keyword evidence="2" id="KW-1185">Reference proteome</keyword>
<name>A0ACB9FAK5_CICIN</name>
<accession>A0ACB9FAK5</accession>
<evidence type="ECO:0000313" key="1">
    <source>
        <dbReference type="EMBL" id="KAI3768082.1"/>
    </source>
</evidence>
<dbReference type="EMBL" id="CM042011">
    <property type="protein sequence ID" value="KAI3768082.1"/>
    <property type="molecule type" value="Genomic_DNA"/>
</dbReference>
<gene>
    <name evidence="1" type="ORF">L2E82_18514</name>
</gene>
<comment type="caution">
    <text evidence="1">The sequence shown here is derived from an EMBL/GenBank/DDBJ whole genome shotgun (WGS) entry which is preliminary data.</text>
</comment>
<sequence>MPGDNPNPTSLPNKIFGITNIKTYIPIVLDLERFNYDAWRALFNTHCKAFDVIDHIDDSRPKSTDPEWEKIDSMIQLWLYGCLSQNVLHMVLKDGQSAREIWLRLENLFRSNKESRAMRLDAELRTITMGDMSASDYFSKIKTLADQLENLGSKVPDKNLVMYAVNEPIPAAASHRDHASSPTVLHASGNPPSAVAGNSDGNRQQGRRSDRRQSNQRRRQPNQQPRYGWVYFAPPDGQFQQQQRPPGPASNSFSNWAPSSAGLLGPAPLQQSTQRMFSPNVPAQAHLAATVPSPTPSAHLAATQTQPAQAWQNFGDQATTLPQFFNTFSLNDPGNDGWIMDTGATDHVHGNGGILKSVSNIHGPRFIYVGNGSKMPISMTGHTIFPISNPFRPLYLNNVLITPNIIKNLISVRSFSRQNKCSIEFDEFGFTVNDYRSKQPLIRCDSDGPLYDVTPSPQVFVASSVSLWHQRLGHPGDQVLKSLVSNKFIACNKDANSISCHACKLGKFVRLPFLNSNSVVANAFDIIHSDIWTSPITSISDHYKSSSM</sequence>
<reference evidence="2" key="1">
    <citation type="journal article" date="2022" name="Mol. Ecol. Resour.">
        <title>The genomes of chicory, endive, great burdock and yacon provide insights into Asteraceae palaeo-polyploidization history and plant inulin production.</title>
        <authorList>
            <person name="Fan W."/>
            <person name="Wang S."/>
            <person name="Wang H."/>
            <person name="Wang A."/>
            <person name="Jiang F."/>
            <person name="Liu H."/>
            <person name="Zhao H."/>
            <person name="Xu D."/>
            <person name="Zhang Y."/>
        </authorList>
    </citation>
    <scope>NUCLEOTIDE SEQUENCE [LARGE SCALE GENOMIC DNA]</scope>
    <source>
        <strain evidence="2">cv. Punajuju</strain>
    </source>
</reference>
<organism evidence="1 2">
    <name type="scientific">Cichorium intybus</name>
    <name type="common">Chicory</name>
    <dbReference type="NCBI Taxonomy" id="13427"/>
    <lineage>
        <taxon>Eukaryota</taxon>
        <taxon>Viridiplantae</taxon>
        <taxon>Streptophyta</taxon>
        <taxon>Embryophyta</taxon>
        <taxon>Tracheophyta</taxon>
        <taxon>Spermatophyta</taxon>
        <taxon>Magnoliopsida</taxon>
        <taxon>eudicotyledons</taxon>
        <taxon>Gunneridae</taxon>
        <taxon>Pentapetalae</taxon>
        <taxon>asterids</taxon>
        <taxon>campanulids</taxon>
        <taxon>Asterales</taxon>
        <taxon>Asteraceae</taxon>
        <taxon>Cichorioideae</taxon>
        <taxon>Cichorieae</taxon>
        <taxon>Cichoriinae</taxon>
        <taxon>Cichorium</taxon>
    </lineage>
</organism>
<evidence type="ECO:0000313" key="2">
    <source>
        <dbReference type="Proteomes" id="UP001055811"/>
    </source>
</evidence>
<dbReference type="Proteomes" id="UP001055811">
    <property type="component" value="Linkage Group LG03"/>
</dbReference>